<dbReference type="AlphaFoldDB" id="A0A0R3Q541"/>
<evidence type="ECO:0000313" key="1">
    <source>
        <dbReference type="EMBL" id="VDO08586.1"/>
    </source>
</evidence>
<gene>
    <name evidence="1" type="ORF">BTMF_LOCUS773</name>
</gene>
<reference evidence="3" key="1">
    <citation type="submission" date="2017-02" db="UniProtKB">
        <authorList>
            <consortium name="WormBaseParasite"/>
        </authorList>
    </citation>
    <scope>IDENTIFICATION</scope>
</reference>
<dbReference type="WBParaSite" id="BTMF_0000143101-mRNA-1">
    <property type="protein sequence ID" value="BTMF_0000143101-mRNA-1"/>
    <property type="gene ID" value="BTMF_0000143101"/>
</dbReference>
<protein>
    <submittedName>
        <fullName evidence="1 3">Uncharacterized protein</fullName>
    </submittedName>
</protein>
<proteinExistence type="predicted"/>
<accession>A0A0R3Q541</accession>
<keyword evidence="2" id="KW-1185">Reference proteome</keyword>
<sequence length="61" mass="6809">MFDAIKEVIGEINLKLNAVNDELNARMSCNTEDSKPSHLQAINRASMIVSIIIRHSLSISR</sequence>
<evidence type="ECO:0000313" key="3">
    <source>
        <dbReference type="WBParaSite" id="BTMF_0000143101-mRNA-1"/>
    </source>
</evidence>
<reference evidence="1 2" key="2">
    <citation type="submission" date="2018-11" db="EMBL/GenBank/DDBJ databases">
        <authorList>
            <consortium name="Pathogen Informatics"/>
        </authorList>
    </citation>
    <scope>NUCLEOTIDE SEQUENCE [LARGE SCALE GENOMIC DNA]</scope>
</reference>
<dbReference type="Proteomes" id="UP000280834">
    <property type="component" value="Unassembled WGS sequence"/>
</dbReference>
<evidence type="ECO:0000313" key="2">
    <source>
        <dbReference type="Proteomes" id="UP000280834"/>
    </source>
</evidence>
<dbReference type="EMBL" id="UZAG01000487">
    <property type="protein sequence ID" value="VDO08586.1"/>
    <property type="molecule type" value="Genomic_DNA"/>
</dbReference>
<organism evidence="3">
    <name type="scientific">Brugia timori</name>
    <dbReference type="NCBI Taxonomy" id="42155"/>
    <lineage>
        <taxon>Eukaryota</taxon>
        <taxon>Metazoa</taxon>
        <taxon>Ecdysozoa</taxon>
        <taxon>Nematoda</taxon>
        <taxon>Chromadorea</taxon>
        <taxon>Rhabditida</taxon>
        <taxon>Spirurina</taxon>
        <taxon>Spiruromorpha</taxon>
        <taxon>Filarioidea</taxon>
        <taxon>Onchocercidae</taxon>
        <taxon>Brugia</taxon>
    </lineage>
</organism>
<name>A0A0R3Q541_9BILA</name>